<dbReference type="InterPro" id="IPR018375">
    <property type="entry name" value="Coprogen_oxidase_CS"/>
</dbReference>
<dbReference type="InParanoid" id="T1G6A4"/>
<evidence type="ECO:0000313" key="9">
    <source>
        <dbReference type="EnsemblMetazoa" id="HelroP86324"/>
    </source>
</evidence>
<proteinExistence type="inferred from homology"/>
<evidence type="ECO:0000313" key="10">
    <source>
        <dbReference type="Proteomes" id="UP000015101"/>
    </source>
</evidence>
<dbReference type="HOGENOM" id="CLU_026169_0_0_1"/>
<dbReference type="NCBIfam" id="NF003727">
    <property type="entry name" value="PRK05330.1"/>
    <property type="match status" value="1"/>
</dbReference>
<dbReference type="GeneID" id="20216601"/>
<dbReference type="FunFam" id="3.40.1500.10:FF:000002">
    <property type="entry name" value="oxygen-dependent coproporphyrinogen-III oxidase, mitochondrial"/>
    <property type="match status" value="1"/>
</dbReference>
<dbReference type="EC" id="1.3.3.3" evidence="4"/>
<dbReference type="GO" id="GO:0004109">
    <property type="term" value="F:coproporphyrinogen oxidase activity"/>
    <property type="evidence" value="ECO:0000318"/>
    <property type="project" value="GO_Central"/>
</dbReference>
<name>T1G6A4_HELRO</name>
<reference evidence="10" key="1">
    <citation type="submission" date="2012-12" db="EMBL/GenBank/DDBJ databases">
        <authorList>
            <person name="Hellsten U."/>
            <person name="Grimwood J."/>
            <person name="Chapman J.A."/>
            <person name="Shapiro H."/>
            <person name="Aerts A."/>
            <person name="Otillar R.P."/>
            <person name="Terry A.Y."/>
            <person name="Boore J.L."/>
            <person name="Simakov O."/>
            <person name="Marletaz F."/>
            <person name="Cho S.-J."/>
            <person name="Edsinger-Gonzales E."/>
            <person name="Havlak P."/>
            <person name="Kuo D.-H."/>
            <person name="Larsson T."/>
            <person name="Lv J."/>
            <person name="Arendt D."/>
            <person name="Savage R."/>
            <person name="Osoegawa K."/>
            <person name="de Jong P."/>
            <person name="Lindberg D.R."/>
            <person name="Seaver E.C."/>
            <person name="Weisblat D.A."/>
            <person name="Putnam N.H."/>
            <person name="Grigoriev I.V."/>
            <person name="Rokhsar D.S."/>
        </authorList>
    </citation>
    <scope>NUCLEOTIDE SEQUENCE</scope>
</reference>
<dbReference type="SUPFAM" id="SSF102886">
    <property type="entry name" value="Coproporphyrinogen III oxidase"/>
    <property type="match status" value="1"/>
</dbReference>
<dbReference type="OMA" id="VHANWRY"/>
<keyword evidence="7" id="KW-0627">Porphyrin biosynthesis</keyword>
<reference evidence="8 10" key="2">
    <citation type="journal article" date="2013" name="Nature">
        <title>Insights into bilaterian evolution from three spiralian genomes.</title>
        <authorList>
            <person name="Simakov O."/>
            <person name="Marletaz F."/>
            <person name="Cho S.J."/>
            <person name="Edsinger-Gonzales E."/>
            <person name="Havlak P."/>
            <person name="Hellsten U."/>
            <person name="Kuo D.H."/>
            <person name="Larsson T."/>
            <person name="Lv J."/>
            <person name="Arendt D."/>
            <person name="Savage R."/>
            <person name="Osoegawa K."/>
            <person name="de Jong P."/>
            <person name="Grimwood J."/>
            <person name="Chapman J.A."/>
            <person name="Shapiro H."/>
            <person name="Aerts A."/>
            <person name="Otillar R.P."/>
            <person name="Terry A.Y."/>
            <person name="Boore J.L."/>
            <person name="Grigoriev I.V."/>
            <person name="Lindberg D.R."/>
            <person name="Seaver E.C."/>
            <person name="Weisblat D.A."/>
            <person name="Putnam N.H."/>
            <person name="Rokhsar D.S."/>
        </authorList>
    </citation>
    <scope>NUCLEOTIDE SEQUENCE</scope>
</reference>
<dbReference type="STRING" id="6412.T1G6A4"/>
<dbReference type="RefSeq" id="XP_009026035.1">
    <property type="nucleotide sequence ID" value="XM_009027787.1"/>
</dbReference>
<evidence type="ECO:0000256" key="3">
    <source>
        <dbReference type="ARBA" id="ARBA00011738"/>
    </source>
</evidence>
<protein>
    <recommendedName>
        <fullName evidence="4">coproporphyrinogen oxidase</fullName>
        <ecNumber evidence="4">1.3.3.3</ecNumber>
    </recommendedName>
</protein>
<dbReference type="GO" id="GO:0005737">
    <property type="term" value="C:cytoplasm"/>
    <property type="evidence" value="ECO:0000318"/>
    <property type="project" value="GO_Central"/>
</dbReference>
<evidence type="ECO:0000256" key="6">
    <source>
        <dbReference type="ARBA" id="ARBA00023133"/>
    </source>
</evidence>
<dbReference type="PRINTS" id="PR00073">
    <property type="entry name" value="COPRGNOXDASE"/>
</dbReference>
<dbReference type="EMBL" id="AMQM01006693">
    <property type="status" value="NOT_ANNOTATED_CDS"/>
    <property type="molecule type" value="Genomic_DNA"/>
</dbReference>
<sequence length="389" mass="45005">MRHFIHLSTHPFVHSFIHLPTHSFTYHSFLPSIIRPSIHSFIHPFIQQQRQELTASAKSAINVNNFMEAPVTDLQHLENTPDDIKTRMELLIMRIQHELCRALEAEDEEGKFRVEKWSRKEGGGGITCVLQDSQVFEKAGVNISVINGTLPQSAIVQMRTKFKEIAGSNSLTFFVAGISSVLHPRNPKVPTLHFNYRYFEVYDKNSGKTIWWFGGGTDLTPYILDEEDARNFHLTLKNACDQSDASYYQTFKKWCDQYFYIAYRGEARGVGGIFFDDLDGPDREHCFKFIKECAESVIPAYIPIVKKHKNEPYTHADRSWQLLRRGRYVEFNLVYDRGTKFGLVTPEARIESILMSLPLLAKWEYMHSPAPGSKEEKLLQVLKNPREWV</sequence>
<dbReference type="UniPathway" id="UPA00251">
    <property type="reaction ID" value="UER00322"/>
</dbReference>
<evidence type="ECO:0000256" key="4">
    <source>
        <dbReference type="ARBA" id="ARBA00012869"/>
    </source>
</evidence>
<dbReference type="eggNOG" id="KOG1518">
    <property type="taxonomic scope" value="Eukaryota"/>
</dbReference>
<dbReference type="PANTHER" id="PTHR10755:SF0">
    <property type="entry name" value="OXYGEN-DEPENDENT COPROPORPHYRINOGEN-III OXIDASE, MITOCHONDRIAL"/>
    <property type="match status" value="1"/>
</dbReference>
<gene>
    <name evidence="9" type="primary">20216601</name>
    <name evidence="8" type="ORF">HELRODRAFT_86324</name>
</gene>
<comment type="subunit">
    <text evidence="3">Homodimer.</text>
</comment>
<dbReference type="AlphaFoldDB" id="T1G6A4"/>
<comment type="similarity">
    <text evidence="2">Belongs to the aerobic coproporphyrinogen-III oxidase family.</text>
</comment>
<dbReference type="CTD" id="20216601"/>
<keyword evidence="5" id="KW-0560">Oxidoreductase</keyword>
<comment type="pathway">
    <text evidence="1">Porphyrin-containing compound metabolism; protoporphyrin-IX biosynthesis; protoporphyrinogen-IX from coproporphyrinogen-III (O2 route): step 1/1.</text>
</comment>
<dbReference type="FunCoup" id="T1G6A4">
    <property type="interactions" value="993"/>
</dbReference>
<dbReference type="EMBL" id="AMQM01006692">
    <property type="status" value="NOT_ANNOTATED_CDS"/>
    <property type="molecule type" value="Genomic_DNA"/>
</dbReference>
<keyword evidence="10" id="KW-1185">Reference proteome</keyword>
<accession>T1G6A4</accession>
<dbReference type="EMBL" id="KB097502">
    <property type="protein sequence ID" value="ESN95819.1"/>
    <property type="molecule type" value="Genomic_DNA"/>
</dbReference>
<dbReference type="PIRSF" id="PIRSF000166">
    <property type="entry name" value="Coproporphyri_ox"/>
    <property type="match status" value="1"/>
</dbReference>
<dbReference type="InterPro" id="IPR036406">
    <property type="entry name" value="Coprogen_oxidase_aer_sf"/>
</dbReference>
<dbReference type="GO" id="GO:0006782">
    <property type="term" value="P:protoporphyrinogen IX biosynthetic process"/>
    <property type="evidence" value="ECO:0000318"/>
    <property type="project" value="GO_Central"/>
</dbReference>
<dbReference type="Pfam" id="PF01218">
    <property type="entry name" value="Coprogen_oxidas"/>
    <property type="match status" value="1"/>
</dbReference>
<organism evidence="9 10">
    <name type="scientific">Helobdella robusta</name>
    <name type="common">Californian leech</name>
    <dbReference type="NCBI Taxonomy" id="6412"/>
    <lineage>
        <taxon>Eukaryota</taxon>
        <taxon>Metazoa</taxon>
        <taxon>Spiralia</taxon>
        <taxon>Lophotrochozoa</taxon>
        <taxon>Annelida</taxon>
        <taxon>Clitellata</taxon>
        <taxon>Hirudinea</taxon>
        <taxon>Rhynchobdellida</taxon>
        <taxon>Glossiphoniidae</taxon>
        <taxon>Helobdella</taxon>
    </lineage>
</organism>
<dbReference type="InterPro" id="IPR001260">
    <property type="entry name" value="Coprogen_oxidase_aer"/>
</dbReference>
<dbReference type="PROSITE" id="PS01021">
    <property type="entry name" value="COPROGEN_OXIDASE"/>
    <property type="match status" value="1"/>
</dbReference>
<reference evidence="9" key="3">
    <citation type="submission" date="2015-06" db="UniProtKB">
        <authorList>
            <consortium name="EnsemblMetazoa"/>
        </authorList>
    </citation>
    <scope>IDENTIFICATION</scope>
</reference>
<evidence type="ECO:0000256" key="7">
    <source>
        <dbReference type="ARBA" id="ARBA00023244"/>
    </source>
</evidence>
<evidence type="ECO:0000256" key="5">
    <source>
        <dbReference type="ARBA" id="ARBA00023002"/>
    </source>
</evidence>
<dbReference type="Proteomes" id="UP000015101">
    <property type="component" value="Unassembled WGS sequence"/>
</dbReference>
<dbReference type="PANTHER" id="PTHR10755">
    <property type="entry name" value="COPROPORPHYRINOGEN III OXIDASE, MITOCHONDRIAL"/>
    <property type="match status" value="1"/>
</dbReference>
<dbReference type="KEGG" id="hro:HELRODRAFT_86324"/>
<dbReference type="OrthoDB" id="15318at2759"/>
<dbReference type="EnsemblMetazoa" id="HelroT86324">
    <property type="protein sequence ID" value="HelroP86324"/>
    <property type="gene ID" value="HelroG86324"/>
</dbReference>
<evidence type="ECO:0000256" key="1">
    <source>
        <dbReference type="ARBA" id="ARBA00005168"/>
    </source>
</evidence>
<evidence type="ECO:0000313" key="8">
    <source>
        <dbReference type="EMBL" id="ESN95819.1"/>
    </source>
</evidence>
<dbReference type="Gene3D" id="3.40.1500.10">
    <property type="entry name" value="Coproporphyrinogen III oxidase, aerobic"/>
    <property type="match status" value="1"/>
</dbReference>
<keyword evidence="6" id="KW-0350">Heme biosynthesis</keyword>
<evidence type="ECO:0000256" key="2">
    <source>
        <dbReference type="ARBA" id="ARBA00010644"/>
    </source>
</evidence>